<dbReference type="SUPFAM" id="SSF50129">
    <property type="entry name" value="GroES-like"/>
    <property type="match status" value="1"/>
</dbReference>
<proteinExistence type="predicted"/>
<dbReference type="InterPro" id="IPR020843">
    <property type="entry name" value="ER"/>
</dbReference>
<dbReference type="InterPro" id="IPR011032">
    <property type="entry name" value="GroES-like_sf"/>
</dbReference>
<reference evidence="4 5" key="1">
    <citation type="submission" date="2020-08" db="EMBL/GenBank/DDBJ databases">
        <title>Sequencing the genomes of 1000 actinobacteria strains.</title>
        <authorList>
            <person name="Klenk H.-P."/>
        </authorList>
    </citation>
    <scope>NUCLEOTIDE SEQUENCE [LARGE SCALE GENOMIC DNA]</scope>
    <source>
        <strain evidence="4 5">DSM 105369</strain>
    </source>
</reference>
<comment type="caution">
    <text evidence="4">The sequence shown here is derived from an EMBL/GenBank/DDBJ whole genome shotgun (WGS) entry which is preliminary data.</text>
</comment>
<dbReference type="Gene3D" id="3.90.180.10">
    <property type="entry name" value="Medium-chain alcohol dehydrogenases, catalytic domain"/>
    <property type="match status" value="1"/>
</dbReference>
<dbReference type="GO" id="GO:0016651">
    <property type="term" value="F:oxidoreductase activity, acting on NAD(P)H"/>
    <property type="evidence" value="ECO:0007669"/>
    <property type="project" value="TreeGrafter"/>
</dbReference>
<dbReference type="EMBL" id="JACHVQ010000002">
    <property type="protein sequence ID" value="MBB2893284.1"/>
    <property type="molecule type" value="Genomic_DNA"/>
</dbReference>
<evidence type="ECO:0000256" key="1">
    <source>
        <dbReference type="ARBA" id="ARBA00022857"/>
    </source>
</evidence>
<dbReference type="InterPro" id="IPR013154">
    <property type="entry name" value="ADH-like_N"/>
</dbReference>
<name>A0A839NBD3_9MICO</name>
<accession>A0A839NBD3</accession>
<keyword evidence="2" id="KW-0560">Oxidoreductase</keyword>
<dbReference type="GO" id="GO:0070402">
    <property type="term" value="F:NADPH binding"/>
    <property type="evidence" value="ECO:0007669"/>
    <property type="project" value="TreeGrafter"/>
</dbReference>
<dbReference type="SMART" id="SM00829">
    <property type="entry name" value="PKS_ER"/>
    <property type="match status" value="1"/>
</dbReference>
<dbReference type="Pfam" id="PF08240">
    <property type="entry name" value="ADH_N"/>
    <property type="match status" value="1"/>
</dbReference>
<feature type="domain" description="Enoyl reductase (ER)" evidence="3">
    <location>
        <begin position="8"/>
        <end position="300"/>
    </location>
</feature>
<evidence type="ECO:0000313" key="4">
    <source>
        <dbReference type="EMBL" id="MBB2893284.1"/>
    </source>
</evidence>
<gene>
    <name evidence="4" type="ORF">FHU39_003302</name>
</gene>
<evidence type="ECO:0000259" key="3">
    <source>
        <dbReference type="SMART" id="SM00829"/>
    </source>
</evidence>
<dbReference type="AlphaFoldDB" id="A0A839NBD3"/>
<dbReference type="SUPFAM" id="SSF51735">
    <property type="entry name" value="NAD(P)-binding Rossmann-fold domains"/>
    <property type="match status" value="1"/>
</dbReference>
<dbReference type="RefSeq" id="WP_183321618.1">
    <property type="nucleotide sequence ID" value="NZ_JACHVQ010000002.1"/>
</dbReference>
<dbReference type="Pfam" id="PF13602">
    <property type="entry name" value="ADH_zinc_N_2"/>
    <property type="match status" value="1"/>
</dbReference>
<keyword evidence="5" id="KW-1185">Reference proteome</keyword>
<dbReference type="PANTHER" id="PTHR48106">
    <property type="entry name" value="QUINONE OXIDOREDUCTASE PIG3-RELATED"/>
    <property type="match status" value="1"/>
</dbReference>
<dbReference type="Gene3D" id="3.40.50.720">
    <property type="entry name" value="NAD(P)-binding Rossmann-like Domain"/>
    <property type="match status" value="1"/>
</dbReference>
<dbReference type="Proteomes" id="UP000559182">
    <property type="component" value="Unassembled WGS sequence"/>
</dbReference>
<sequence>MRAAIPDGRGSIAWADVPEPRVGRHDVLVAVEAYSVNRGETFLLDAPPDGWRPGKDVAGAVLDVGAEVTALAVGQRVVAHPEHSGWAERVGVPADRVAALPDSIPSRTAAALPLAGLTALRLIRTIGEIPGRTMLFTGASGGVGHYFVELAAGLGARVTVMCSSVDRGQRLLALGAEQLVTDISDAAGPFDVVIESVGGDLFAATWRLLRTRGLLVWMGQASHTRPTIDFFDWTGGANATMRKFLYSESDVSDAADLATLVRLVASGRLHPEITAVADWTDTASVITDLLARRVRGNAVLEVTRMATTDPSTPTTSR</sequence>
<evidence type="ECO:0000313" key="5">
    <source>
        <dbReference type="Proteomes" id="UP000559182"/>
    </source>
</evidence>
<evidence type="ECO:0000256" key="2">
    <source>
        <dbReference type="ARBA" id="ARBA00023002"/>
    </source>
</evidence>
<protein>
    <submittedName>
        <fullName evidence="4">NADPH:quinone reductase-like Zn-dependent oxidoreductase</fullName>
    </submittedName>
</protein>
<keyword evidence="1" id="KW-0521">NADP</keyword>
<dbReference type="InterPro" id="IPR036291">
    <property type="entry name" value="NAD(P)-bd_dom_sf"/>
</dbReference>
<organism evidence="4 5">
    <name type="scientific">Flexivirga oryzae</name>
    <dbReference type="NCBI Taxonomy" id="1794944"/>
    <lineage>
        <taxon>Bacteria</taxon>
        <taxon>Bacillati</taxon>
        <taxon>Actinomycetota</taxon>
        <taxon>Actinomycetes</taxon>
        <taxon>Micrococcales</taxon>
        <taxon>Dermacoccaceae</taxon>
        <taxon>Flexivirga</taxon>
    </lineage>
</organism>